<feature type="transmembrane region" description="Helical" evidence="6">
    <location>
        <begin position="54"/>
        <end position="71"/>
    </location>
</feature>
<dbReference type="STRING" id="215200.SAMN05216454_10528"/>
<dbReference type="CDD" id="cd17482">
    <property type="entry name" value="MFS_YxiO_like"/>
    <property type="match status" value="1"/>
</dbReference>
<evidence type="ECO:0000256" key="2">
    <source>
        <dbReference type="ARBA" id="ARBA00022448"/>
    </source>
</evidence>
<dbReference type="RefSeq" id="WP_091975024.1">
    <property type="nucleotide sequence ID" value="NZ_FODF01000005.1"/>
</dbReference>
<dbReference type="InterPro" id="IPR024671">
    <property type="entry name" value="Atg22-like"/>
</dbReference>
<evidence type="ECO:0000313" key="9">
    <source>
        <dbReference type="Proteomes" id="UP000199512"/>
    </source>
</evidence>
<evidence type="ECO:0000256" key="5">
    <source>
        <dbReference type="ARBA" id="ARBA00023136"/>
    </source>
</evidence>
<feature type="transmembrane region" description="Helical" evidence="6">
    <location>
        <begin position="391"/>
        <end position="408"/>
    </location>
</feature>
<name>A0A1H8H6C3_9FIRM</name>
<dbReference type="Gene3D" id="1.20.1250.20">
    <property type="entry name" value="MFS general substrate transporter like domains"/>
    <property type="match status" value="1"/>
</dbReference>
<feature type="transmembrane region" description="Helical" evidence="6">
    <location>
        <begin position="264"/>
        <end position="290"/>
    </location>
</feature>
<dbReference type="OrthoDB" id="9768783at2"/>
<protein>
    <submittedName>
        <fullName evidence="8">MFS transporter, UMF1 family</fullName>
    </submittedName>
</protein>
<dbReference type="Proteomes" id="UP000199512">
    <property type="component" value="Unassembled WGS sequence"/>
</dbReference>
<evidence type="ECO:0000256" key="4">
    <source>
        <dbReference type="ARBA" id="ARBA00022989"/>
    </source>
</evidence>
<feature type="transmembrane region" description="Helical" evidence="6">
    <location>
        <begin position="83"/>
        <end position="101"/>
    </location>
</feature>
<evidence type="ECO:0000256" key="1">
    <source>
        <dbReference type="ARBA" id="ARBA00004651"/>
    </source>
</evidence>
<feature type="transmembrane region" description="Helical" evidence="6">
    <location>
        <begin position="174"/>
        <end position="201"/>
    </location>
</feature>
<accession>A0A1H8H6C3</accession>
<dbReference type="EMBL" id="FODF01000005">
    <property type="protein sequence ID" value="SEN51570.1"/>
    <property type="molecule type" value="Genomic_DNA"/>
</dbReference>
<evidence type="ECO:0000313" key="8">
    <source>
        <dbReference type="EMBL" id="SEN51570.1"/>
    </source>
</evidence>
<feature type="transmembrane region" description="Helical" evidence="6">
    <location>
        <begin position="107"/>
        <end position="127"/>
    </location>
</feature>
<feature type="domain" description="Major facilitator superfamily (MFS) profile" evidence="7">
    <location>
        <begin position="236"/>
        <end position="415"/>
    </location>
</feature>
<dbReference type="GO" id="GO:0022857">
    <property type="term" value="F:transmembrane transporter activity"/>
    <property type="evidence" value="ECO:0007669"/>
    <property type="project" value="InterPro"/>
</dbReference>
<feature type="transmembrane region" description="Helical" evidence="6">
    <location>
        <begin position="148"/>
        <end position="168"/>
    </location>
</feature>
<dbReference type="AlphaFoldDB" id="A0A1H8H6C3"/>
<dbReference type="PROSITE" id="PS50850">
    <property type="entry name" value="MFS"/>
    <property type="match status" value="1"/>
</dbReference>
<keyword evidence="3 6" id="KW-0812">Transmembrane</keyword>
<gene>
    <name evidence="8" type="ORF">SAMN05216454_10528</name>
</gene>
<evidence type="ECO:0000256" key="6">
    <source>
        <dbReference type="SAM" id="Phobius"/>
    </source>
</evidence>
<keyword evidence="9" id="KW-1185">Reference proteome</keyword>
<evidence type="ECO:0000259" key="7">
    <source>
        <dbReference type="PROSITE" id="PS50850"/>
    </source>
</evidence>
<sequence>MKKFNKKEISWIMYDWANSAFAMTVMSTILPIYFTSMVGDSGISKDLATSYWGYTNAFASTIIAILSPIMGGMADYRGLKKKFFTIFSMMGILFTALLSFVPYGNWMMLMFTFVISMIGFSLGNVFYDSFITDICEEEKMDKVSSWGYALGYIGSTIPFILCMLLVMLSQKNIIAISSVTAARISFIITAAWWFIFTLPMLRNVEQIHGKKYEKIEIKKIFKRVINSFKKVKSNKKAFLFLCAYFFYIDGVDTIIRMATSFGTALGIGSTSLLIILLLTQFIAFPFAIIYGKLSDRLGAKKMILFGIATYIGISIFAFFLENVTQFWILAILVGTAQGGIQALSRSYFAKIVPKENSNEFFGFYNIFGKFAAIMGPFMVGVITQITGEVKNGVLSLVVLFLIGGYLMIKADKIKN</sequence>
<dbReference type="GO" id="GO:0005886">
    <property type="term" value="C:plasma membrane"/>
    <property type="evidence" value="ECO:0007669"/>
    <property type="project" value="UniProtKB-SubCell"/>
</dbReference>
<feature type="transmembrane region" description="Helical" evidence="6">
    <location>
        <begin position="360"/>
        <end position="385"/>
    </location>
</feature>
<keyword evidence="2" id="KW-0813">Transport</keyword>
<dbReference type="PANTHER" id="PTHR23519">
    <property type="entry name" value="AUTOPHAGY-RELATED PROTEIN 22"/>
    <property type="match status" value="1"/>
</dbReference>
<evidence type="ECO:0000256" key="3">
    <source>
        <dbReference type="ARBA" id="ARBA00022692"/>
    </source>
</evidence>
<proteinExistence type="predicted"/>
<feature type="transmembrane region" description="Helical" evidence="6">
    <location>
        <begin position="237"/>
        <end position="258"/>
    </location>
</feature>
<reference evidence="8 9" key="1">
    <citation type="submission" date="2016-10" db="EMBL/GenBank/DDBJ databases">
        <authorList>
            <person name="de Groot N.N."/>
        </authorList>
    </citation>
    <scope>NUCLEOTIDE SEQUENCE [LARGE SCALE GENOMIC DNA]</scope>
    <source>
        <strain evidence="8 9">Calf135</strain>
    </source>
</reference>
<organism evidence="8 9">
    <name type="scientific">Peptostreptococcus russellii</name>
    <dbReference type="NCBI Taxonomy" id="215200"/>
    <lineage>
        <taxon>Bacteria</taxon>
        <taxon>Bacillati</taxon>
        <taxon>Bacillota</taxon>
        <taxon>Clostridia</taxon>
        <taxon>Peptostreptococcales</taxon>
        <taxon>Peptostreptococcaceae</taxon>
        <taxon>Peptostreptococcus</taxon>
    </lineage>
</organism>
<dbReference type="InterPro" id="IPR050495">
    <property type="entry name" value="ATG22/LtaA_families"/>
</dbReference>
<comment type="subcellular location">
    <subcellularLocation>
        <location evidence="1">Cell membrane</location>
        <topology evidence="1">Multi-pass membrane protein</topology>
    </subcellularLocation>
</comment>
<keyword evidence="4 6" id="KW-1133">Transmembrane helix</keyword>
<feature type="transmembrane region" description="Helical" evidence="6">
    <location>
        <begin position="326"/>
        <end position="348"/>
    </location>
</feature>
<feature type="transmembrane region" description="Helical" evidence="6">
    <location>
        <begin position="12"/>
        <end position="34"/>
    </location>
</feature>
<dbReference type="SUPFAM" id="SSF103473">
    <property type="entry name" value="MFS general substrate transporter"/>
    <property type="match status" value="1"/>
</dbReference>
<dbReference type="PANTHER" id="PTHR23519:SF1">
    <property type="entry name" value="AUTOPHAGY-RELATED PROTEIN 22"/>
    <property type="match status" value="1"/>
</dbReference>
<dbReference type="Pfam" id="PF11700">
    <property type="entry name" value="ATG22"/>
    <property type="match status" value="1"/>
</dbReference>
<dbReference type="InterPro" id="IPR036259">
    <property type="entry name" value="MFS_trans_sf"/>
</dbReference>
<feature type="transmembrane region" description="Helical" evidence="6">
    <location>
        <begin position="302"/>
        <end position="320"/>
    </location>
</feature>
<keyword evidence="5 6" id="KW-0472">Membrane</keyword>
<dbReference type="InterPro" id="IPR020846">
    <property type="entry name" value="MFS_dom"/>
</dbReference>